<feature type="transmembrane region" description="Helical" evidence="1">
    <location>
        <begin position="197"/>
        <end position="219"/>
    </location>
</feature>
<dbReference type="EMBL" id="JAROAV010000029">
    <property type="protein sequence ID" value="MDF8264897.1"/>
    <property type="molecule type" value="Genomic_DNA"/>
</dbReference>
<sequence length="514" mass="54978">MTELEDAVRPSQWQRLSTRMLLVHPVKELLRFLPAVAGLLVAGTTRGNGQQWWWGLVGAVVPILLGMLRWYTTRYRFTDAQVQLRHGLISRTTLTAPMDRVRTVDVTASPLHRLLGLAEVRIGTAAAADEHQLTLDGLTTEQAAALRQDLLHRHREQTAGPAVGATPTGAAPADQAAAYEATSEEEIVRLDPRWIRFAPFGPSGVIAAAAIVGVGFQILNEAGFDPDENSAVQGGLDQAQRVGVWIAVLLLAIAALVLIVLLSLGGYVLLYWGFRLTRHAAGGTLHVARGLLTTRATTLEERRIRGVELQEPLPLRSVSGARLTAITTGLKGRDEDKALSSLLVPPAPSAVAKGVADRVLAAAGTLAVPLRPHGRAATRRRWTRALVGGVVLAVVVGGIGALVHPVLVAFALVPLVGAALLAADRARALGHALTDRYLVSRSGSVLRATHVLERSGVIGVTVRRSFFQRRMGVATLTVATAAGRQRYHVVDVRLQDSTDLAAALLPGHLEAFRR</sequence>
<protein>
    <submittedName>
        <fullName evidence="3">PH domain-containing protein</fullName>
    </submittedName>
</protein>
<dbReference type="PANTHER" id="PTHR34473">
    <property type="entry name" value="UPF0699 TRANSMEMBRANE PROTEIN YDBS"/>
    <property type="match status" value="1"/>
</dbReference>
<reference evidence="3 4" key="1">
    <citation type="submission" date="2023-03" db="EMBL/GenBank/DDBJ databases">
        <title>YIM 133296 draft genome.</title>
        <authorList>
            <person name="Xiong L."/>
        </authorList>
    </citation>
    <scope>NUCLEOTIDE SEQUENCE [LARGE SCALE GENOMIC DNA]</scope>
    <source>
        <strain evidence="3 4">YIM 133296</strain>
    </source>
</reference>
<dbReference type="Pfam" id="PF03703">
    <property type="entry name" value="bPH_2"/>
    <property type="match status" value="2"/>
</dbReference>
<feature type="transmembrane region" description="Helical" evidence="1">
    <location>
        <begin position="382"/>
        <end position="400"/>
    </location>
</feature>
<evidence type="ECO:0000313" key="3">
    <source>
        <dbReference type="EMBL" id="MDF8264897.1"/>
    </source>
</evidence>
<keyword evidence="1" id="KW-0472">Membrane</keyword>
<feature type="transmembrane region" description="Helical" evidence="1">
    <location>
        <begin position="52"/>
        <end position="71"/>
    </location>
</feature>
<keyword evidence="1" id="KW-1133">Transmembrane helix</keyword>
<accession>A0ABT6C9B8</accession>
<dbReference type="PANTHER" id="PTHR34473:SF2">
    <property type="entry name" value="UPF0699 TRANSMEMBRANE PROTEIN YDBT"/>
    <property type="match status" value="1"/>
</dbReference>
<feature type="transmembrane region" description="Helical" evidence="1">
    <location>
        <begin position="406"/>
        <end position="423"/>
    </location>
</feature>
<dbReference type="RefSeq" id="WP_277192287.1">
    <property type="nucleotide sequence ID" value="NZ_JAROAV010000029.1"/>
</dbReference>
<keyword evidence="1" id="KW-0812">Transmembrane</keyword>
<comment type="caution">
    <text evidence="3">The sequence shown here is derived from an EMBL/GenBank/DDBJ whole genome shotgun (WGS) entry which is preliminary data.</text>
</comment>
<evidence type="ECO:0000256" key="1">
    <source>
        <dbReference type="SAM" id="Phobius"/>
    </source>
</evidence>
<dbReference type="InterPro" id="IPR014529">
    <property type="entry name" value="UCP026631"/>
</dbReference>
<keyword evidence="4" id="KW-1185">Reference proteome</keyword>
<dbReference type="InterPro" id="IPR005182">
    <property type="entry name" value="YdbS-like_PH"/>
</dbReference>
<name>A0ABT6C9B8_9MICO</name>
<gene>
    <name evidence="3" type="ORF">P4R38_11635</name>
</gene>
<feature type="domain" description="YdbS-like PH" evidence="2">
    <location>
        <begin position="427"/>
        <end position="495"/>
    </location>
</feature>
<feature type="transmembrane region" description="Helical" evidence="1">
    <location>
        <begin position="244"/>
        <end position="270"/>
    </location>
</feature>
<organism evidence="3 4">
    <name type="scientific">Luteipulveratus flavus</name>
    <dbReference type="NCBI Taxonomy" id="3031728"/>
    <lineage>
        <taxon>Bacteria</taxon>
        <taxon>Bacillati</taxon>
        <taxon>Actinomycetota</taxon>
        <taxon>Actinomycetes</taxon>
        <taxon>Micrococcales</taxon>
        <taxon>Dermacoccaceae</taxon>
        <taxon>Luteipulveratus</taxon>
    </lineage>
</organism>
<dbReference type="Proteomes" id="UP001528912">
    <property type="component" value="Unassembled WGS sequence"/>
</dbReference>
<evidence type="ECO:0000313" key="4">
    <source>
        <dbReference type="Proteomes" id="UP001528912"/>
    </source>
</evidence>
<proteinExistence type="predicted"/>
<feature type="domain" description="YdbS-like PH" evidence="2">
    <location>
        <begin position="70"/>
        <end position="148"/>
    </location>
</feature>
<feature type="transmembrane region" description="Helical" evidence="1">
    <location>
        <begin position="29"/>
        <end position="46"/>
    </location>
</feature>
<dbReference type="PIRSF" id="PIRSF026631">
    <property type="entry name" value="UCP026631"/>
    <property type="match status" value="1"/>
</dbReference>
<evidence type="ECO:0000259" key="2">
    <source>
        <dbReference type="Pfam" id="PF03703"/>
    </source>
</evidence>